<feature type="compositionally biased region" description="Polar residues" evidence="1">
    <location>
        <begin position="246"/>
        <end position="258"/>
    </location>
</feature>
<keyword evidence="2" id="KW-0472">Membrane</keyword>
<keyword evidence="2" id="KW-1133">Transmembrane helix</keyword>
<accession>A0A7E4ZWK2</accession>
<reference evidence="4" key="1">
    <citation type="journal article" date="2013" name="Genetics">
        <title>The draft genome and transcriptome of Panagrellus redivivus are shaped by the harsh demands of a free-living lifestyle.</title>
        <authorList>
            <person name="Srinivasan J."/>
            <person name="Dillman A.R."/>
            <person name="Macchietto M.G."/>
            <person name="Heikkinen L."/>
            <person name="Lakso M."/>
            <person name="Fracchia K.M."/>
            <person name="Antoshechkin I."/>
            <person name="Mortazavi A."/>
            <person name="Wong G."/>
            <person name="Sternberg P.W."/>
        </authorList>
    </citation>
    <scope>NUCLEOTIDE SEQUENCE [LARGE SCALE GENOMIC DNA]</scope>
    <source>
        <strain evidence="4">MT8872</strain>
    </source>
</reference>
<organism evidence="4 5">
    <name type="scientific">Panagrellus redivivus</name>
    <name type="common">Microworm</name>
    <dbReference type="NCBI Taxonomy" id="6233"/>
    <lineage>
        <taxon>Eukaryota</taxon>
        <taxon>Metazoa</taxon>
        <taxon>Ecdysozoa</taxon>
        <taxon>Nematoda</taxon>
        <taxon>Chromadorea</taxon>
        <taxon>Rhabditida</taxon>
        <taxon>Tylenchina</taxon>
        <taxon>Panagrolaimomorpha</taxon>
        <taxon>Panagrolaimoidea</taxon>
        <taxon>Panagrolaimidae</taxon>
        <taxon>Panagrellus</taxon>
    </lineage>
</organism>
<proteinExistence type="predicted"/>
<evidence type="ECO:0000256" key="1">
    <source>
        <dbReference type="SAM" id="MobiDB-lite"/>
    </source>
</evidence>
<keyword evidence="4" id="KW-1185">Reference proteome</keyword>
<feature type="chain" id="PRO_5028938558" evidence="3">
    <location>
        <begin position="21"/>
        <end position="279"/>
    </location>
</feature>
<dbReference type="AlphaFoldDB" id="A0A7E4ZWK2"/>
<feature type="region of interest" description="Disordered" evidence="1">
    <location>
        <begin position="214"/>
        <end position="279"/>
    </location>
</feature>
<sequence>MHCYRVVQVLIFVVSDFVRANNIAKEVKGGVELLNTGPIQLIVPEVLSFTIKTGGRCTGAFTICYVSKSKGSREELKRQKYWNVGSNCPPDMCTLIIEPIGGIMGLAMEEHDGKIHGIFDDTAIVICPREVVDGLFNFTVVDLPECPVIVDGAALPKDEAVNSKSNTSVKWVVIICVVLVLLILAILAIAVYLCMRPKRKPILRANSVKHVQQLSNTPKSASIRSTFPIHKPSKTKPDVVLPSPTTPTMENETSSRQSKPTRKLPTQHLDLSDSDTSNK</sequence>
<feature type="transmembrane region" description="Helical" evidence="2">
    <location>
        <begin position="171"/>
        <end position="194"/>
    </location>
</feature>
<evidence type="ECO:0000256" key="2">
    <source>
        <dbReference type="SAM" id="Phobius"/>
    </source>
</evidence>
<reference evidence="5" key="2">
    <citation type="submission" date="2020-10" db="UniProtKB">
        <authorList>
            <consortium name="WormBaseParasite"/>
        </authorList>
    </citation>
    <scope>IDENTIFICATION</scope>
</reference>
<keyword evidence="2" id="KW-0812">Transmembrane</keyword>
<evidence type="ECO:0000313" key="5">
    <source>
        <dbReference type="WBParaSite" id="Pan_g21622.t1"/>
    </source>
</evidence>
<name>A0A7E4ZWK2_PANRE</name>
<feature type="signal peptide" evidence="3">
    <location>
        <begin position="1"/>
        <end position="20"/>
    </location>
</feature>
<keyword evidence="3" id="KW-0732">Signal</keyword>
<evidence type="ECO:0000256" key="3">
    <source>
        <dbReference type="SAM" id="SignalP"/>
    </source>
</evidence>
<evidence type="ECO:0000313" key="4">
    <source>
        <dbReference type="Proteomes" id="UP000492821"/>
    </source>
</evidence>
<dbReference type="Proteomes" id="UP000492821">
    <property type="component" value="Unassembled WGS sequence"/>
</dbReference>
<feature type="compositionally biased region" description="Polar residues" evidence="1">
    <location>
        <begin position="214"/>
        <end position="225"/>
    </location>
</feature>
<protein>
    <submittedName>
        <fullName evidence="5">Uncharacterized protein</fullName>
    </submittedName>
</protein>
<dbReference type="WBParaSite" id="Pan_g21622.t1">
    <property type="protein sequence ID" value="Pan_g21622.t1"/>
    <property type="gene ID" value="Pan_g21622"/>
</dbReference>